<name>A0A3N0XN51_ANAGA</name>
<protein>
    <submittedName>
        <fullName evidence="1">Uncharacterized protein</fullName>
    </submittedName>
</protein>
<proteinExistence type="predicted"/>
<sequence length="94" mass="10192">MVLHIRMDLVGAAETRAGQDVLLKLSLGPFLRCGCVSMAVMYEGYQLASVSVLHGDKEAFSSVWVKSKRISLGGGRQKQAQTLAQLQMNAHSNT</sequence>
<keyword evidence="2" id="KW-1185">Reference proteome</keyword>
<gene>
    <name evidence="1" type="ORF">DPX16_1993</name>
</gene>
<evidence type="ECO:0000313" key="2">
    <source>
        <dbReference type="Proteomes" id="UP000281406"/>
    </source>
</evidence>
<dbReference type="Proteomes" id="UP000281406">
    <property type="component" value="Unassembled WGS sequence"/>
</dbReference>
<accession>A0A3N0XN51</accession>
<dbReference type="AlphaFoldDB" id="A0A3N0XN51"/>
<dbReference type="EMBL" id="RJVU01068204">
    <property type="protein sequence ID" value="ROI80403.1"/>
    <property type="molecule type" value="Genomic_DNA"/>
</dbReference>
<evidence type="ECO:0000313" key="1">
    <source>
        <dbReference type="EMBL" id="ROI80403.1"/>
    </source>
</evidence>
<reference evidence="1 2" key="1">
    <citation type="submission" date="2018-10" db="EMBL/GenBank/DDBJ databases">
        <title>Genome assembly for a Yunnan-Guizhou Plateau 3E fish, Anabarilius grahami (Regan), and its evolutionary and genetic applications.</title>
        <authorList>
            <person name="Jiang W."/>
        </authorList>
    </citation>
    <scope>NUCLEOTIDE SEQUENCE [LARGE SCALE GENOMIC DNA]</scope>
    <source>
        <strain evidence="1">AG-KIZ</strain>
        <tissue evidence="1">Muscle</tissue>
    </source>
</reference>
<organism evidence="1 2">
    <name type="scientific">Anabarilius grahami</name>
    <name type="common">Kanglang fish</name>
    <name type="synonym">Barilius grahami</name>
    <dbReference type="NCBI Taxonomy" id="495550"/>
    <lineage>
        <taxon>Eukaryota</taxon>
        <taxon>Metazoa</taxon>
        <taxon>Chordata</taxon>
        <taxon>Craniata</taxon>
        <taxon>Vertebrata</taxon>
        <taxon>Euteleostomi</taxon>
        <taxon>Actinopterygii</taxon>
        <taxon>Neopterygii</taxon>
        <taxon>Teleostei</taxon>
        <taxon>Ostariophysi</taxon>
        <taxon>Cypriniformes</taxon>
        <taxon>Xenocyprididae</taxon>
        <taxon>Xenocypridinae</taxon>
        <taxon>Xenocypridinae incertae sedis</taxon>
        <taxon>Anabarilius</taxon>
    </lineage>
</organism>
<comment type="caution">
    <text evidence="1">The sequence shown here is derived from an EMBL/GenBank/DDBJ whole genome shotgun (WGS) entry which is preliminary data.</text>
</comment>